<evidence type="ECO:0008006" key="4">
    <source>
        <dbReference type="Google" id="ProtNLM"/>
    </source>
</evidence>
<reference evidence="2 3" key="2">
    <citation type="submission" date="2021-07" db="EMBL/GenBank/DDBJ databases">
        <authorList>
            <person name="Matsumoto Y."/>
            <person name="Motooka D."/>
            <person name="Nakamura S."/>
        </authorList>
    </citation>
    <scope>NUCLEOTIDE SEQUENCE [LARGE SCALE GENOMIC DNA]</scope>
    <source>
        <strain evidence="2 3">TY59</strain>
    </source>
</reference>
<evidence type="ECO:0000313" key="3">
    <source>
        <dbReference type="Proteomes" id="UP000826012"/>
    </source>
</evidence>
<keyword evidence="3" id="KW-1185">Reference proteome</keyword>
<feature type="region of interest" description="Disordered" evidence="1">
    <location>
        <begin position="250"/>
        <end position="274"/>
    </location>
</feature>
<dbReference type="Proteomes" id="UP000826012">
    <property type="component" value="Chromosome"/>
</dbReference>
<evidence type="ECO:0000256" key="1">
    <source>
        <dbReference type="SAM" id="MobiDB-lite"/>
    </source>
</evidence>
<feature type="region of interest" description="Disordered" evidence="1">
    <location>
        <begin position="165"/>
        <end position="185"/>
    </location>
</feature>
<sequence length="274" mass="30862">MADDDVAEDSPIRIALPVRGTRDALSKSRQGAIDRPAGRVCTRGAEKVAARAVDIDPAATQRLCQQWRQWDPGVALKVLPSPHRNLIEATVSFVEVLIHRGRHVTVLLARVEPRRRRYRFLHNQRGPGPTLAAALRARTDAVVATVAARVDLTAGSARRIRHLLHNHPAPPRRGQTHTQPRPPHYRVRHDTIDAANVITARYNRRLHHRTVQTPQRHPCHHADQQPRIRVLNCDTDQLIRKVTHDWKSPENRLGVDHVSGTPVNDVPRNDLLSG</sequence>
<gene>
    <name evidence="2" type="ORF">MTY59_45900</name>
</gene>
<accession>A0ABN6IQA3</accession>
<evidence type="ECO:0000313" key="2">
    <source>
        <dbReference type="EMBL" id="BCZ24735.1"/>
    </source>
</evidence>
<protein>
    <recommendedName>
        <fullName evidence="4">Transposase</fullName>
    </recommendedName>
</protein>
<organism evidence="2 3">
    <name type="scientific">Mycobacterium senriense</name>
    <dbReference type="NCBI Taxonomy" id="2775496"/>
    <lineage>
        <taxon>Bacteria</taxon>
        <taxon>Bacillati</taxon>
        <taxon>Actinomycetota</taxon>
        <taxon>Actinomycetes</taxon>
        <taxon>Mycobacteriales</taxon>
        <taxon>Mycobacteriaceae</taxon>
        <taxon>Mycobacterium</taxon>
        <taxon>Mycobacterium avium complex (MAC)</taxon>
    </lineage>
</organism>
<dbReference type="EMBL" id="AP024828">
    <property type="protein sequence ID" value="BCZ24735.1"/>
    <property type="molecule type" value="Genomic_DNA"/>
</dbReference>
<reference evidence="2 3" key="1">
    <citation type="submission" date="2021-07" db="EMBL/GenBank/DDBJ databases">
        <title>Complete genome sequence of nontuberculous Mycobacterium sp. TY59.</title>
        <authorList>
            <person name="Fukushima K."/>
        </authorList>
    </citation>
    <scope>NUCLEOTIDE SEQUENCE [LARGE SCALE GENOMIC DNA]</scope>
    <source>
        <strain evidence="2 3">TY59</strain>
    </source>
</reference>
<name>A0ABN6IQA3_9MYCO</name>
<proteinExistence type="predicted"/>